<dbReference type="Gene3D" id="2.60.40.10">
    <property type="entry name" value="Immunoglobulins"/>
    <property type="match status" value="6"/>
</dbReference>
<dbReference type="InterPro" id="IPR001343">
    <property type="entry name" value="Hemolysn_Ca-bd"/>
</dbReference>
<evidence type="ECO:0000313" key="7">
    <source>
        <dbReference type="Proteomes" id="UP001296921"/>
    </source>
</evidence>
<feature type="domain" description="Bacterial Ig-like" evidence="5">
    <location>
        <begin position="386"/>
        <end position="467"/>
    </location>
</feature>
<dbReference type="NCBIfam" id="NF033510">
    <property type="entry name" value="Ca_tandemer"/>
    <property type="match status" value="19"/>
</dbReference>
<dbReference type="Pfam" id="PF12245">
    <property type="entry name" value="Big_3_2"/>
    <property type="match status" value="1"/>
</dbReference>
<dbReference type="InterPro" id="IPR011049">
    <property type="entry name" value="Serralysin-like_metalloprot_C"/>
</dbReference>
<evidence type="ECO:0000259" key="4">
    <source>
        <dbReference type="Pfam" id="PF12245"/>
    </source>
</evidence>
<evidence type="ECO:0000256" key="2">
    <source>
        <dbReference type="ARBA" id="ARBA00022837"/>
    </source>
</evidence>
<dbReference type="Gene3D" id="3.30.420.430">
    <property type="match status" value="13"/>
</dbReference>
<sequence>MLGSVVADSYGVWIFTPATVLVDGKHNITATATSPSGEISQPTGAFNFEVDTKAPNAVDPLVIKDNVGDHTGALISGDTTDDNTPTFEGQAEANSTITIYDNGNVIGSTTADADGKWSFTPNESLTDGDYTFSTTVTDAAGNTSAASPDVHITIDSSAVAVSITKLVDNVGTITGNITPAGVTDDTRPDILGEGKSGSVIKVYDKGSTLLGSTTVKSDGSWSFTPASDLSEGPHSITAIATDKVGNISLPTSAFEFSIDITAPAIPTIESAQDDVGAIQGTLFSGDMTDDPTPTLVGKAENGSIVKVYDGSILLGSTVANGVTGEWHFTPATPISEGAHKFHVSATDAAGNTSKPSADFILTTDYTAPDISKLAITDVDDQVGLKTGNVLPGETTDDTRPTINGTGTKGDTVIVFTTDSSGKHEIGRATVDANGKWHLKPVSPLLPGKNDFTAIEVDPVGNQAGPSAEYRILINTLPPEPPVIERVEDNVNNVDGLIVALQKYDVTDDNTPTIIGSAVANGIVTIYNKDVAIGSAKVGADSQWTFTPSPALADGKYEIRASVTDTIGRTSEKTGPFDFTVDTIAPGKATDLVVIDNEGDWTGALTSGDTTDDSTPTFTGKAEANGTVTIYSGNTVVGKTDANSNGDWTFTPSTALADGDYTFTIKVTDKAGNTGAATDKFNLTIDTSKVTVKIVKLLDDVGDITGPITPNTGVTDDTRPEVIGEGKTGSVIKVYDGENLLGSTSVKADGSWSFTPSSDLGQGSHSITATATDKTGNTSPKTSPFVFEIDSVKPSVPTIDSAIDDVGTIQGTLNNHGWTDDPTPTLMGKAEKGSIVKVYDGEAFLGSVTANATTGEWSFTPVSGLSEGEHKFHVTATDKAGNVSDKSTDFILTMDFTAPDPSKLAITGVDDQVGGLTGNVASGGLTDDSRPTISGTGTKGDLITVYSKDSTGNHVIGSATVGANDRWSLQPISPLLGGLNELTAVETDPVGNATSPSTSYTITLVTKGPATAVIINILDDVGTIIGEVQKGGVTDDNKPTINGTADKNSVIKIYDDVKLLGSVVTDSKGEWHFTPAKALTDGIHNLTATSTDAIGQTSPSTGIFDIIVDTTAPAKVENLVVIDDVGAVTGPLKSGDITDDSMPTFSGKAEANGKVTIYDNGVAIGNTTANASGNWSFTPSTALSDGTHPFTITVTDKAGNEGESTAFKLIIDTSTVTVSITALIDDVGDITGNIAQNGVTDDTRPEITGKGKENSIVKVYDGSTLLGSTTVDSNGKWSFTPTADLGQGGHSITVTATDLVGNTTKPTSAFVFNIDTAAPNQPTIDKAVDDVGTIQGDLMNGAMTDDPTPTLIGKAEAGSLVKVYDGNVPLGSVTAAADGKWSYTPTTGISEGKHEFHVTATDKAGNVSLPSADFVLTTDYTPPDIKKLAITGVDDQVGGITGNVVSGGETDDNRPTISGTGTKGDLITVYSKDSTGNHVIGSTIVDTNGKWSMQPTSPLLGGLNELTAVESDPVGNSTVPSAEYNVTLITKGPGAPVIVSVVDDVGTITGTVQKGGVTDDSKPTISGTADKGHIIKIYDDVKLLGSVVTDSKGEWHFTPANALIDGVHNLTATATDAIGQTGPATGIFDIIVDTTAPGKVSNLVVIDDVGAVTGPLKSGDITDDSTPTFSGKAEANGKVIIYDNGTMIGSTMANASGDWSFTPSTSLPDGSHPFTITVTDKAGNQGEAVAFNLVIDSSKVTVSIIALIDDVGTITGNIAQNGVTDDTRPEITGKGKEGSIINVYDGAAMVGSTTVDSNGKWSFTPVADMGSGEHSITATATDKTGNTSPKTSPFVFTIDTLAPTQPTIDKAIDDVGTIQGDLVSGAMTDDSTPTLVGKAEANSLATVYDGSVTLGSVTATADGKWTYTPTTAISEGKHEFHVTATDKAGNLSVPSANFVLITDYTAPDPSKLAITGVDDQVGIITGNIKSGGVTDDSRPTISGTGTKDDIITVYTTDSTGKHVIGSTIVDANGKWSLRPAAALAQGENKFTAVETDPVGNSTEPCAPYTITLDTFISDAKVTITAITEDRGSSSTDFITNDNTLLISGTLDKALKSDETVEITLDSGKTWTKATTLTDSGWTVDLQSKVLADGDYTIKARVVDTAGNVGSTDSHSLSIITESRDMNGLSTTAKITTDTSHGLVAGDLFSHSATLTNTDMVTRDRNVTVTGTLSAALLTGEKLQISLDDGATWKTLTLSGNNWSYALPEVSADTTYNFRLQVIDNAGNLGRNTKFAENYKVSIDLTVPDMITAAPDIAKHVSTKDAFTFDSSHYGTVEAGTIVALVSDENRNGSYQEGLDQVLGFAKANADGSWSMTTKLPAGAHNLAFMVWDEAGNHSSMGAATSVGVTDGEGSLLITQKWGGTTDSDGRGLSSAAVTISQDGLWSFFQSVRGTSGTTTANAGRVYTATDRENYESTYLAQPSTSNGAGYDIDSNTYSRYVNSAVFADINRDGYTDVMSQVSSYQNAGRTAYWMQNADGTFSPKAVDQGTLNHLGGVIAYDREGDGYLDFVLADSEADSISFLKNDKGVLSYEKVSGFDNGHPGGAIPAALSIMHEVGAVDIDNNGTVDITAHIDYNGVGNFVGNTSRGLGILYNQLTNNGSGKTNFSSVGYYANVFTNDGHEDYGNLSISMTYADFNGDGWLDLFLSRGSKAGANSDESRIYLNDGTGRLIAQDSQALWFGDNLAGGTSLAVDWNHDGKMDIIEIPRSGVNGSPTLYTNLGTDVWNGGGVSLTGSTKFDNITGAVALDYDWDGSMDIVLYRSGSDAGVVSSTDSAPTLLVKNTNIAADGTSLQIRIVDGFGINTYYSNTVKLYDSKGACVATQLINPQASGSSNSMGLVSFFGLDPNEVYSVQLLRITNGVTDHVGAVPLIGGLANNTVNANWGGLTTSKSHDAYVLTAESLDANNNTVGTAGIIGTGYNDTFFGSGGNDTYTGGGGWNLIVSGQQVWSETAGLDIVDYSRSASAITANLATGVATGWGTDKLVSIEGLIGSAQGDTFTDNAANNLFEGRGGNDTFYLTNGGNDVLMYKVLTGKSGDGRGGNGHDTVYGFTVGNLLTNNNADLIDLGDVLNYSGSYSCFMDEGKMTLDFASQGILNYLKVEQLNGDTIISIDRDGKGGAYGFEELLTLKGVSTDLVTLLSNNQIEVGDDTLSSASSSTHSLLSTTQQSLLSISQMYTAGDDILFGTDKADILMGGLGNDTFIHIGTGDQVMGGAGNDIIKLASTDFAYISGDEGIDTLILEGKNELLDLSALKDKLESIEIFDMGDSSNTMKVSLDDVLRLGSEELAIHRGDKAIIVNGEEGSTLKLENGDSQWAISQSAYQYQGNTYNVWTMGVSGVEVLVENSVNPIIM</sequence>
<dbReference type="EMBL" id="JADRCR010000003">
    <property type="protein sequence ID" value="MBK5143696.1"/>
    <property type="molecule type" value="Genomic_DNA"/>
</dbReference>
<feature type="domain" description="Bacterial Ig-like" evidence="5">
    <location>
        <begin position="504"/>
        <end position="582"/>
    </location>
</feature>
<evidence type="ECO:0000313" key="6">
    <source>
        <dbReference type="EMBL" id="MBK5143696.1"/>
    </source>
</evidence>
<dbReference type="Pfam" id="PF13517">
    <property type="entry name" value="FG-GAP_3"/>
    <property type="match status" value="1"/>
</dbReference>
<evidence type="ECO:0000256" key="1">
    <source>
        <dbReference type="ARBA" id="ARBA00022729"/>
    </source>
</evidence>
<gene>
    <name evidence="6" type="ORF">I2494_08205</name>
</gene>
<feature type="region of interest" description="Disordered" evidence="3">
    <location>
        <begin position="756"/>
        <end position="780"/>
    </location>
</feature>
<keyword evidence="2" id="KW-0106">Calcium</keyword>
<feature type="domain" description="Bacterial Ig-like" evidence="5">
    <location>
        <begin position="1335"/>
        <end position="1413"/>
    </location>
</feature>
<dbReference type="SUPFAM" id="SSF69318">
    <property type="entry name" value="Integrin alpha N-terminal domain"/>
    <property type="match status" value="2"/>
</dbReference>
<feature type="domain" description="Bacterial Ig-like" evidence="5">
    <location>
        <begin position="1859"/>
        <end position="1934"/>
    </location>
</feature>
<organism evidence="6 7">
    <name type="scientific">Limnobaculum allomyrinae</name>
    <dbReference type="NCBI Taxonomy" id="2791986"/>
    <lineage>
        <taxon>Bacteria</taxon>
        <taxon>Pseudomonadati</taxon>
        <taxon>Pseudomonadota</taxon>
        <taxon>Gammaproteobacteria</taxon>
        <taxon>Enterobacterales</taxon>
        <taxon>Budviciaceae</taxon>
        <taxon>Limnobaculum</taxon>
    </lineage>
</organism>
<dbReference type="InterPro" id="IPR022038">
    <property type="entry name" value="Ig-like_bact"/>
</dbReference>
<protein>
    <submittedName>
        <fullName evidence="6">Ig-like domain repeat protein</fullName>
    </submittedName>
</protein>
<evidence type="ECO:0000256" key="3">
    <source>
        <dbReference type="SAM" id="MobiDB-lite"/>
    </source>
</evidence>
<evidence type="ECO:0000259" key="5">
    <source>
        <dbReference type="Pfam" id="PF19077"/>
    </source>
</evidence>
<keyword evidence="1" id="KW-0732">Signal</keyword>
<feature type="domain" description="Bacterial Ig-like" evidence="5">
    <location>
        <begin position="1543"/>
        <end position="1633"/>
    </location>
</feature>
<dbReference type="Proteomes" id="UP001296921">
    <property type="component" value="Unassembled WGS sequence"/>
</dbReference>
<feature type="domain" description="Bacterial Ig-like" evidence="5">
    <location>
        <begin position="280"/>
        <end position="361"/>
    </location>
</feature>
<feature type="domain" description="Bacterial Ig-like" evidence="5">
    <location>
        <begin position="910"/>
        <end position="1001"/>
    </location>
</feature>
<feature type="domain" description="Bacterial Ig-like" evidence="5">
    <location>
        <begin position="61"/>
        <end position="155"/>
    </location>
</feature>
<dbReference type="Pfam" id="PF19077">
    <property type="entry name" value="Big_13"/>
    <property type="match status" value="20"/>
</dbReference>
<dbReference type="InterPro" id="IPR013517">
    <property type="entry name" value="FG-GAP"/>
</dbReference>
<dbReference type="InterPro" id="IPR013783">
    <property type="entry name" value="Ig-like_fold"/>
</dbReference>
<comment type="caution">
    <text evidence="6">The sequence shown here is derived from an EMBL/GenBank/DDBJ whole genome shotgun (WGS) entry which is preliminary data.</text>
</comment>
<dbReference type="InterPro" id="IPR044016">
    <property type="entry name" value="Big_13"/>
</dbReference>
<dbReference type="SUPFAM" id="SSF51120">
    <property type="entry name" value="beta-Roll"/>
    <property type="match status" value="2"/>
</dbReference>
<proteinExistence type="predicted"/>
<reference evidence="6 7" key="1">
    <citation type="submission" date="2020-11" db="EMBL/GenBank/DDBJ databases">
        <title>Insectihabitans protaetiae gen. nov. sp. nov. and Insectihabitans allomyrinae sp. nov., isolated from larvae of Protaetia brevitarsis seulensis and Allomyrina dichotoma, respectively.</title>
        <authorList>
            <person name="Lee S.D."/>
            <person name="Byeon Y.-S."/>
            <person name="Kim S.-M."/>
            <person name="Yang H.L."/>
            <person name="Kim I.S."/>
        </authorList>
    </citation>
    <scope>NUCLEOTIDE SEQUENCE [LARGE SCALE GENOMIC DNA]</scope>
    <source>
        <strain evidence="6 7">BWR-B9</strain>
    </source>
</reference>
<feature type="domain" description="Bacterial Ig-like" evidence="5">
    <location>
        <begin position="1648"/>
        <end position="1735"/>
    </location>
</feature>
<feature type="domain" description="Bacterial Ig-like" evidence="5">
    <location>
        <begin position="1432"/>
        <end position="1521"/>
    </location>
</feature>
<feature type="domain" description="Bacterial Ig-like" evidence="5">
    <location>
        <begin position="1124"/>
        <end position="1212"/>
    </location>
</feature>
<feature type="domain" description="Bacterial Ig-like" evidence="5">
    <location>
        <begin position="596"/>
        <end position="686"/>
    </location>
</feature>
<keyword evidence="7" id="KW-1185">Reference proteome</keyword>
<feature type="domain" description="Bacterial Ig-like" evidence="5">
    <location>
        <begin position="2063"/>
        <end position="2156"/>
    </location>
</feature>
<feature type="domain" description="Bacterial Ig-like" evidence="5">
    <location>
        <begin position="170"/>
        <end position="259"/>
    </location>
</feature>
<feature type="domain" description="Bacterial Ig-like" evidence="5">
    <location>
        <begin position="1223"/>
        <end position="1315"/>
    </location>
</feature>
<feature type="domain" description="Ig-like" evidence="4">
    <location>
        <begin position="2223"/>
        <end position="2267"/>
    </location>
</feature>
<feature type="domain" description="Bacterial Ig-like" evidence="5">
    <location>
        <begin position="709"/>
        <end position="789"/>
    </location>
</feature>
<accession>A0ABS1IPM2</accession>
<feature type="domain" description="Bacterial Ig-like" evidence="5">
    <location>
        <begin position="1748"/>
        <end position="1839"/>
    </location>
</feature>
<feature type="domain" description="Bacterial Ig-like" evidence="5">
    <location>
        <begin position="1957"/>
        <end position="2053"/>
    </location>
</feature>
<name>A0ABS1IPM2_9GAMM</name>
<feature type="domain" description="Bacterial Ig-like" evidence="5">
    <location>
        <begin position="1025"/>
        <end position="1109"/>
    </location>
</feature>
<dbReference type="Pfam" id="PF00353">
    <property type="entry name" value="HemolysinCabind"/>
    <property type="match status" value="3"/>
</dbReference>
<feature type="domain" description="Bacterial Ig-like" evidence="5">
    <location>
        <begin position="806"/>
        <end position="894"/>
    </location>
</feature>
<dbReference type="InterPro" id="IPR028994">
    <property type="entry name" value="Integrin_alpha_N"/>
</dbReference>